<evidence type="ECO:0000313" key="2">
    <source>
        <dbReference type="Proteomes" id="UP001469553"/>
    </source>
</evidence>
<organism evidence="1 2">
    <name type="scientific">Ameca splendens</name>
    <dbReference type="NCBI Taxonomy" id="208324"/>
    <lineage>
        <taxon>Eukaryota</taxon>
        <taxon>Metazoa</taxon>
        <taxon>Chordata</taxon>
        <taxon>Craniata</taxon>
        <taxon>Vertebrata</taxon>
        <taxon>Euteleostomi</taxon>
        <taxon>Actinopterygii</taxon>
        <taxon>Neopterygii</taxon>
        <taxon>Teleostei</taxon>
        <taxon>Neoteleostei</taxon>
        <taxon>Acanthomorphata</taxon>
        <taxon>Ovalentaria</taxon>
        <taxon>Atherinomorphae</taxon>
        <taxon>Cyprinodontiformes</taxon>
        <taxon>Goodeidae</taxon>
        <taxon>Ameca</taxon>
    </lineage>
</organism>
<accession>A0ABV0XM66</accession>
<sequence length="169" mass="19178">MQSSHWLHLSAPALERNQHHATHLWMCSYIQPSDRQTVPDFRKHFPASCLTSLALELDPVSVYGFTPQPSHWFIQPEPAWFSSLPGSIVKRTITALCVPATASDDSLEDLDQSAIRLQSVGLFHINCLDHILFWILDLIPRLRSDSWKLTVGYLCADPALLNKPFNLFT</sequence>
<name>A0ABV0XM66_9TELE</name>
<comment type="caution">
    <text evidence="1">The sequence shown here is derived from an EMBL/GenBank/DDBJ whole genome shotgun (WGS) entry which is preliminary data.</text>
</comment>
<evidence type="ECO:0000313" key="1">
    <source>
        <dbReference type="EMBL" id="MEQ2282526.1"/>
    </source>
</evidence>
<reference evidence="1 2" key="1">
    <citation type="submission" date="2021-06" db="EMBL/GenBank/DDBJ databases">
        <authorList>
            <person name="Palmer J.M."/>
        </authorList>
    </citation>
    <scope>NUCLEOTIDE SEQUENCE [LARGE SCALE GENOMIC DNA]</scope>
    <source>
        <strain evidence="1 2">AS_MEX2019</strain>
        <tissue evidence="1">Muscle</tissue>
    </source>
</reference>
<proteinExistence type="predicted"/>
<dbReference type="EMBL" id="JAHRIP010009458">
    <property type="protein sequence ID" value="MEQ2282526.1"/>
    <property type="molecule type" value="Genomic_DNA"/>
</dbReference>
<gene>
    <name evidence="1" type="ORF">AMECASPLE_001620</name>
</gene>
<dbReference type="Proteomes" id="UP001469553">
    <property type="component" value="Unassembled WGS sequence"/>
</dbReference>
<protein>
    <submittedName>
        <fullName evidence="1">Uncharacterized protein</fullName>
    </submittedName>
</protein>
<keyword evidence="2" id="KW-1185">Reference proteome</keyword>